<feature type="region of interest" description="Disordered" evidence="10">
    <location>
        <begin position="550"/>
        <end position="577"/>
    </location>
</feature>
<evidence type="ECO:0000256" key="8">
    <source>
        <dbReference type="ARBA" id="ARBA00023242"/>
    </source>
</evidence>
<evidence type="ECO:0000256" key="10">
    <source>
        <dbReference type="SAM" id="MobiDB-lite"/>
    </source>
</evidence>
<dbReference type="DIP" id="DIP-25195N"/>
<evidence type="ECO:0000259" key="11">
    <source>
        <dbReference type="PROSITE" id="PS50157"/>
    </source>
</evidence>
<organism evidence="12 13">
    <name type="scientific">Caenorhabditis elegans</name>
    <dbReference type="NCBI Taxonomy" id="6239"/>
    <lineage>
        <taxon>Eukaryota</taxon>
        <taxon>Metazoa</taxon>
        <taxon>Ecdysozoa</taxon>
        <taxon>Nematoda</taxon>
        <taxon>Chromadorea</taxon>
        <taxon>Rhabditida</taxon>
        <taxon>Rhabditina</taxon>
        <taxon>Rhabditomorpha</taxon>
        <taxon>Rhabditoidea</taxon>
        <taxon>Rhabditidae</taxon>
        <taxon>Peloderinae</taxon>
        <taxon>Caenorhabditis</taxon>
    </lineage>
</organism>
<evidence type="ECO:0000256" key="6">
    <source>
        <dbReference type="ARBA" id="ARBA00023015"/>
    </source>
</evidence>
<keyword evidence="15" id="KW-1267">Proteomics identification</keyword>
<feature type="compositionally biased region" description="Acidic residues" evidence="10">
    <location>
        <begin position="556"/>
        <end position="577"/>
    </location>
</feature>
<keyword evidence="3" id="KW-0677">Repeat</keyword>
<evidence type="ECO:0000256" key="1">
    <source>
        <dbReference type="ARBA" id="ARBA00004123"/>
    </source>
</evidence>
<dbReference type="STRING" id="6239.C27A12.2.1"/>
<evidence type="ECO:0000256" key="5">
    <source>
        <dbReference type="ARBA" id="ARBA00022833"/>
    </source>
</evidence>
<keyword evidence="4 9" id="KW-0863">Zinc-finger</keyword>
<dbReference type="GO" id="GO:0008270">
    <property type="term" value="F:zinc ion binding"/>
    <property type="evidence" value="ECO:0007669"/>
    <property type="project" value="UniProtKB-KW"/>
</dbReference>
<evidence type="ECO:0000313" key="12">
    <source>
        <dbReference type="EMBL" id="CCD61209.1"/>
    </source>
</evidence>
<dbReference type="KEGG" id="cel:CELE_C27A12.2"/>
<comment type="subcellular location">
    <subcellularLocation>
        <location evidence="1">Nucleus</location>
    </subcellularLocation>
</comment>
<dbReference type="FunCoup" id="O01961">
    <property type="interactions" value="1849"/>
</dbReference>
<dbReference type="SMART" id="SM00355">
    <property type="entry name" value="ZnF_C2H2"/>
    <property type="match status" value="8"/>
</dbReference>
<dbReference type="FunFam" id="3.30.160.60:FF:000145">
    <property type="entry name" value="Zinc finger protein 574"/>
    <property type="match status" value="1"/>
</dbReference>
<accession>O01961</accession>
<evidence type="ECO:0000256" key="4">
    <source>
        <dbReference type="ARBA" id="ARBA00022771"/>
    </source>
</evidence>
<feature type="domain" description="C2H2-type" evidence="11">
    <location>
        <begin position="457"/>
        <end position="484"/>
    </location>
</feature>
<dbReference type="GO" id="GO:0000226">
    <property type="term" value="P:microtubule cytoskeleton organization"/>
    <property type="evidence" value="ECO:0000315"/>
    <property type="project" value="WormBase"/>
</dbReference>
<dbReference type="SUPFAM" id="SSF57667">
    <property type="entry name" value="beta-beta-alpha zinc fingers"/>
    <property type="match status" value="3"/>
</dbReference>
<reference evidence="12 13" key="1">
    <citation type="journal article" date="1998" name="Science">
        <title>Genome sequence of the nematode C. elegans: a platform for investigating biology.</title>
        <authorList>
            <consortium name="The C. elegans sequencing consortium"/>
            <person name="Sulson J.E."/>
            <person name="Waterston R."/>
        </authorList>
    </citation>
    <scope>NUCLEOTIDE SEQUENCE [LARGE SCALE GENOMIC DNA]</scope>
    <source>
        <strain evidence="12 13">Bristol N2</strain>
    </source>
</reference>
<dbReference type="Bgee" id="WBGene00016154">
    <property type="expression patterns" value="Expressed in embryo and 4 other cell types or tissues"/>
</dbReference>
<sequence>MAESCVKPQLPRPRIPNIRVFQPTTRIPTFTYEQFNESVEILPSRPECLYRRNDPTNRSYRMKKRPPAQIYHCVQCNKHIKYPSKITEHIRKHTGEKPNVCSICNISFSQAHTLKTHMQQHAHEKPYKCSFCTAEFLNVYEKNEHEEQHMHHPNHGETMEENNATTSQFIQVAEPTIQAEPCQIYECSEMCGFQSYEEAEVVEHMTVTHYQQTVQNGLILQDFNGEPEPIYEFYEEQYVQQVPTEIEETPTIKQQSIPYENLHFEHVEAAPGPSEPHLQVVAEGEILYDGEEIVDISNGKSLKEEIQNGDANIYGMIQDLEEEVEDIGNEDEERERVRIMVNPNPPKRGTKSLRDHHEATAATMEMIVDASILELAEPSRHLKQGYPPISKRKNTGKRAENLDWIIDAVAKGVDVSEASPHHRKKPTLHKCEYCGRVDKYPSKIRAHMRTHTGEKPFKCEICGMAFSQKTPMRLHLRRHFDQKPYECDVDGCKERFVSGAILKMHVEKKHLNKKKYVCSRGCGRVFSSAYNQKHHEKKCEQTYVTWVEGEQQSVESGEEDEESNGEYPDDDEEYMDDMIDASTSQPINRVVEHFSEEPVFLHQ</sequence>
<dbReference type="CTD" id="172281"/>
<dbReference type="InterPro" id="IPR051061">
    <property type="entry name" value="Zinc_finger_trans_reg"/>
</dbReference>
<dbReference type="RefSeq" id="NP_491745.2">
    <property type="nucleotide sequence ID" value="NM_059344.4"/>
</dbReference>
<dbReference type="InterPro" id="IPR013087">
    <property type="entry name" value="Znf_C2H2_type"/>
</dbReference>
<dbReference type="PROSITE" id="PS50157">
    <property type="entry name" value="ZINC_FINGER_C2H2_2"/>
    <property type="match status" value="5"/>
</dbReference>
<feature type="domain" description="C2H2-type" evidence="11">
    <location>
        <begin position="99"/>
        <end position="126"/>
    </location>
</feature>
<dbReference type="PeptideAtlas" id="O01961"/>
<dbReference type="GeneID" id="172281"/>
<dbReference type="GO" id="GO:0005634">
    <property type="term" value="C:nucleus"/>
    <property type="evidence" value="ECO:0000318"/>
    <property type="project" value="GO_Central"/>
</dbReference>
<dbReference type="PhylomeDB" id="O01961"/>
<dbReference type="OrthoDB" id="3437960at2759"/>
<dbReference type="Pfam" id="PF00096">
    <property type="entry name" value="zf-C2H2"/>
    <property type="match status" value="3"/>
</dbReference>
<keyword evidence="8" id="KW-0539">Nucleus</keyword>
<feature type="domain" description="C2H2-type" evidence="11">
    <location>
        <begin position="71"/>
        <end position="98"/>
    </location>
</feature>
<dbReference type="Gene3D" id="3.30.160.60">
    <property type="entry name" value="Classic Zinc Finger"/>
    <property type="match status" value="5"/>
</dbReference>
<evidence type="ECO:0007829" key="15">
    <source>
        <dbReference type="PeptideAtlas" id="O01961"/>
    </source>
</evidence>
<dbReference type="Proteomes" id="UP000001940">
    <property type="component" value="Chromosome I"/>
</dbReference>
<proteinExistence type="evidence at protein level"/>
<dbReference type="IntAct" id="O01961">
    <property type="interactions" value="4"/>
</dbReference>
<dbReference type="WormBase" id="C27A12.2">
    <property type="protein sequence ID" value="CE45540"/>
    <property type="gene ID" value="WBGene00016154"/>
    <property type="gene designation" value="szy-5"/>
</dbReference>
<evidence type="ECO:0000256" key="7">
    <source>
        <dbReference type="ARBA" id="ARBA00023163"/>
    </source>
</evidence>
<dbReference type="PANTHER" id="PTHR46179">
    <property type="entry name" value="ZINC FINGER PROTEIN"/>
    <property type="match status" value="1"/>
</dbReference>
<dbReference type="PaxDb" id="6239-C27A12.2"/>
<dbReference type="HOGENOM" id="CLU_402929_0_0_1"/>
<gene>
    <name evidence="12 14" type="primary">szy-5</name>
    <name evidence="14" type="ORF">C27A12.2</name>
    <name evidence="12" type="ORF">CELE_C27A12.2</name>
</gene>
<keyword evidence="2" id="KW-0479">Metal-binding</keyword>
<dbReference type="UCSC" id="C27A12.2">
    <property type="organism name" value="c. elegans"/>
</dbReference>
<dbReference type="AlphaFoldDB" id="O01961"/>
<evidence type="ECO:0000256" key="3">
    <source>
        <dbReference type="ARBA" id="ARBA00022737"/>
    </source>
</evidence>
<dbReference type="EMBL" id="BX284601">
    <property type="protein sequence ID" value="CCD61209.1"/>
    <property type="molecule type" value="Genomic_DNA"/>
</dbReference>
<feature type="domain" description="C2H2-type" evidence="11">
    <location>
        <begin position="485"/>
        <end position="515"/>
    </location>
</feature>
<dbReference type="PROSITE" id="PS00028">
    <property type="entry name" value="ZINC_FINGER_C2H2_1"/>
    <property type="match status" value="4"/>
</dbReference>
<dbReference type="eggNOG" id="KOG1721">
    <property type="taxonomic scope" value="Eukaryota"/>
</dbReference>
<evidence type="ECO:0000313" key="13">
    <source>
        <dbReference type="Proteomes" id="UP000001940"/>
    </source>
</evidence>
<dbReference type="GO" id="GO:0000981">
    <property type="term" value="F:DNA-binding transcription factor activity, RNA polymerase II-specific"/>
    <property type="evidence" value="ECO:0000318"/>
    <property type="project" value="GO_Central"/>
</dbReference>
<keyword evidence="7" id="KW-0804">Transcription</keyword>
<evidence type="ECO:0000256" key="2">
    <source>
        <dbReference type="ARBA" id="ARBA00022723"/>
    </source>
</evidence>
<dbReference type="OMA" id="HEEYTEY"/>
<keyword evidence="6" id="KW-0805">Transcription regulation</keyword>
<protein>
    <submittedName>
        <fullName evidence="12">C2H2-type domain-containing protein</fullName>
    </submittedName>
</protein>
<feature type="domain" description="C2H2-type" evidence="11">
    <location>
        <begin position="429"/>
        <end position="456"/>
    </location>
</feature>
<dbReference type="GO" id="GO:0006357">
    <property type="term" value="P:regulation of transcription by RNA polymerase II"/>
    <property type="evidence" value="ECO:0000318"/>
    <property type="project" value="GO_Central"/>
</dbReference>
<dbReference type="FunFam" id="3.30.160.60:FF:002869">
    <property type="entry name" value="Comb gap splice variant cg14"/>
    <property type="match status" value="1"/>
</dbReference>
<evidence type="ECO:0000313" key="14">
    <source>
        <dbReference type="WormBase" id="C27A12.2"/>
    </source>
</evidence>
<keyword evidence="5" id="KW-0862">Zinc</keyword>
<dbReference type="InterPro" id="IPR036236">
    <property type="entry name" value="Znf_C2H2_sf"/>
</dbReference>
<dbReference type="PANTHER" id="PTHR46179:SF13">
    <property type="entry name" value="C2H2-TYPE DOMAIN-CONTAINING PROTEIN"/>
    <property type="match status" value="1"/>
</dbReference>
<dbReference type="InParanoid" id="O01961"/>
<dbReference type="AGR" id="WB:WBGene00016154"/>
<keyword evidence="13" id="KW-1185">Reference proteome</keyword>
<dbReference type="GO" id="GO:0000977">
    <property type="term" value="F:RNA polymerase II transcription regulatory region sequence-specific DNA binding"/>
    <property type="evidence" value="ECO:0000318"/>
    <property type="project" value="GO_Central"/>
</dbReference>
<evidence type="ECO:0000256" key="9">
    <source>
        <dbReference type="PROSITE-ProRule" id="PRU00042"/>
    </source>
</evidence>
<name>O01961_CAEEL</name>
<dbReference type="FunFam" id="3.30.160.60:FF:003786">
    <property type="entry name" value="Transcription factor IIIA"/>
    <property type="match status" value="1"/>
</dbReference>